<accession>A2DWC2</accession>
<dbReference type="InterPro" id="IPR036770">
    <property type="entry name" value="Ankyrin_rpt-contain_sf"/>
</dbReference>
<dbReference type="STRING" id="5722.A2DWC2"/>
<evidence type="ECO:0000256" key="1">
    <source>
        <dbReference type="PROSITE-ProRule" id="PRU00023"/>
    </source>
</evidence>
<dbReference type="PANTHER" id="PTHR24182:SF13">
    <property type="entry name" value="LD18443P"/>
    <property type="match status" value="1"/>
</dbReference>
<dbReference type="InterPro" id="IPR020683">
    <property type="entry name" value="DUF3447"/>
</dbReference>
<dbReference type="Pfam" id="PF11929">
    <property type="entry name" value="DUF3447"/>
    <property type="match status" value="1"/>
</dbReference>
<feature type="repeat" description="ANK" evidence="1">
    <location>
        <begin position="337"/>
        <end position="369"/>
    </location>
</feature>
<gene>
    <name evidence="3" type="ORF">TVAG_394050</name>
</gene>
<dbReference type="Pfam" id="PF12796">
    <property type="entry name" value="Ank_2"/>
    <property type="match status" value="4"/>
</dbReference>
<feature type="repeat" description="ANK" evidence="1">
    <location>
        <begin position="715"/>
        <end position="747"/>
    </location>
</feature>
<feature type="repeat" description="ANK" evidence="1">
    <location>
        <begin position="535"/>
        <end position="567"/>
    </location>
</feature>
<dbReference type="KEGG" id="tva:4773264"/>
<keyword evidence="1" id="KW-0040">ANK repeat</keyword>
<evidence type="ECO:0000313" key="3">
    <source>
        <dbReference type="EMBL" id="EAY15262.1"/>
    </source>
</evidence>
<evidence type="ECO:0000313" key="4">
    <source>
        <dbReference type="Proteomes" id="UP000001542"/>
    </source>
</evidence>
<sequence length="775" mass="87942">MSKKAQRVIFPNYDELMELCKENLYTLRTTDEDEVNKIYDMIKEKMYSPDQIIRHINYLSTLNLRYIKSYYLIFKKLYNEYHPRQAKTIIPILDYFYYKEFGVVLNEIHRDSFDYFKDVTFNVHEDSPIYRAIIEDNKKNFIIFSQHDSFDPEKRLKSLLYPKSEEGYSFIELCCLHGAVNCFKYLITEYDSNITPKCLQFSFLSGNPEIMSTCLKYQQPDKECMKCAIISHNIDFVSFLVNEHKIEIDLASCSKYCNVQAFLLYYTLSKDTDGCFVYSPSFMSLPLCEFFIKKVVNINKKCKDNCGILNIASANNFKEVVNILLEKKIFTNMKDSAGNSCLHNAVLSDSNECVEILLSHGMKPRIQRENGETPLHCASALNYRDIAEILLSHGANVNALDKNGESSLHLALRNGARETVELLLMNGADPNIIFEKGRSSIHEASINNMIKTIELMLTKGINIDAKDEDGKTALHYATIYHKRKIVEFLVSHGADVKARDNDNKTVLHFAAIYDRNEEAEFLLSCGLDVNAVDDSGKTALHYASENGMKTTAELLILHGADVNANDDSKNTAIYYAAQNGHSDIVKLLVSSGADANQKFMYMNISVLHIASGLNDTALAEFLLSHDADVNTKDILGRSPIWYAIGIDDYYDYQKELPDIEGIIELANILISHGAEVNENDIYGLTLLHHAAGYPKKDIAEFLIMHGSDVNAIGKQNNTALHIAAKHQNVDLVRMLILNGADPYIKNINGLTPIDIAEKMKIKQFIDELIHPKEDH</sequence>
<evidence type="ECO:0000259" key="2">
    <source>
        <dbReference type="Pfam" id="PF11929"/>
    </source>
</evidence>
<proteinExistence type="predicted"/>
<dbReference type="EMBL" id="DS113258">
    <property type="protein sequence ID" value="EAY15262.1"/>
    <property type="molecule type" value="Genomic_DNA"/>
</dbReference>
<feature type="repeat" description="ANK" evidence="1">
    <location>
        <begin position="602"/>
        <end position="634"/>
    </location>
</feature>
<feature type="repeat" description="ANK" evidence="1">
    <location>
        <begin position="502"/>
        <end position="534"/>
    </location>
</feature>
<reference evidence="3" key="2">
    <citation type="journal article" date="2007" name="Science">
        <title>Draft genome sequence of the sexually transmitted pathogen Trichomonas vaginalis.</title>
        <authorList>
            <person name="Carlton J.M."/>
            <person name="Hirt R.P."/>
            <person name="Silva J.C."/>
            <person name="Delcher A.L."/>
            <person name="Schatz M."/>
            <person name="Zhao Q."/>
            <person name="Wortman J.R."/>
            <person name="Bidwell S.L."/>
            <person name="Alsmark U.C.M."/>
            <person name="Besteiro S."/>
            <person name="Sicheritz-Ponten T."/>
            <person name="Noel C.J."/>
            <person name="Dacks J.B."/>
            <person name="Foster P.G."/>
            <person name="Simillion C."/>
            <person name="Van de Peer Y."/>
            <person name="Miranda-Saavedra D."/>
            <person name="Barton G.J."/>
            <person name="Westrop G.D."/>
            <person name="Mueller S."/>
            <person name="Dessi D."/>
            <person name="Fiori P.L."/>
            <person name="Ren Q."/>
            <person name="Paulsen I."/>
            <person name="Zhang H."/>
            <person name="Bastida-Corcuera F.D."/>
            <person name="Simoes-Barbosa A."/>
            <person name="Brown M.T."/>
            <person name="Hayes R.D."/>
            <person name="Mukherjee M."/>
            <person name="Okumura C.Y."/>
            <person name="Schneider R."/>
            <person name="Smith A.J."/>
            <person name="Vanacova S."/>
            <person name="Villalvazo M."/>
            <person name="Haas B.J."/>
            <person name="Pertea M."/>
            <person name="Feldblyum T.V."/>
            <person name="Utterback T.R."/>
            <person name="Shu C.L."/>
            <person name="Osoegawa K."/>
            <person name="de Jong P.J."/>
            <person name="Hrdy I."/>
            <person name="Horvathova L."/>
            <person name="Zubacova Z."/>
            <person name="Dolezal P."/>
            <person name="Malik S.B."/>
            <person name="Logsdon J.M. Jr."/>
            <person name="Henze K."/>
            <person name="Gupta A."/>
            <person name="Wang C.C."/>
            <person name="Dunne R.L."/>
            <person name="Upcroft J.A."/>
            <person name="Upcroft P."/>
            <person name="White O."/>
            <person name="Salzberg S.L."/>
            <person name="Tang P."/>
            <person name="Chiu C.-H."/>
            <person name="Lee Y.-S."/>
            <person name="Embley T.M."/>
            <person name="Coombs G.H."/>
            <person name="Mottram J.C."/>
            <person name="Tachezy J."/>
            <person name="Fraser-Liggett C.M."/>
            <person name="Johnson P.J."/>
        </authorList>
    </citation>
    <scope>NUCLEOTIDE SEQUENCE [LARGE SCALE GENOMIC DNA]</scope>
    <source>
        <strain evidence="3">G3</strain>
    </source>
</reference>
<dbReference type="SUPFAM" id="SSF48403">
    <property type="entry name" value="Ankyrin repeat"/>
    <property type="match status" value="3"/>
</dbReference>
<dbReference type="eggNOG" id="KOG4177">
    <property type="taxonomic scope" value="Eukaryota"/>
</dbReference>
<dbReference type="InterPro" id="IPR002110">
    <property type="entry name" value="Ankyrin_rpt"/>
</dbReference>
<feature type="repeat" description="ANK" evidence="1">
    <location>
        <begin position="436"/>
        <end position="468"/>
    </location>
</feature>
<dbReference type="SMART" id="SM00248">
    <property type="entry name" value="ANK"/>
    <property type="match status" value="16"/>
</dbReference>
<feature type="repeat" description="ANK" evidence="1">
    <location>
        <begin position="682"/>
        <end position="714"/>
    </location>
</feature>
<dbReference type="PANTHER" id="PTHR24182">
    <property type="entry name" value="ANKYRIN REPEAT AND SOCS BOX CONTAINING 4"/>
    <property type="match status" value="1"/>
</dbReference>
<dbReference type="PROSITE" id="PS50297">
    <property type="entry name" value="ANK_REP_REGION"/>
    <property type="match status" value="10"/>
</dbReference>
<dbReference type="SMR" id="A2DWC2"/>
<organism evidence="3 4">
    <name type="scientific">Trichomonas vaginalis (strain ATCC PRA-98 / G3)</name>
    <dbReference type="NCBI Taxonomy" id="412133"/>
    <lineage>
        <taxon>Eukaryota</taxon>
        <taxon>Metamonada</taxon>
        <taxon>Parabasalia</taxon>
        <taxon>Trichomonadida</taxon>
        <taxon>Trichomonadidae</taxon>
        <taxon>Trichomonas</taxon>
    </lineage>
</organism>
<dbReference type="Proteomes" id="UP000001542">
    <property type="component" value="Unassembled WGS sequence"/>
</dbReference>
<feature type="repeat" description="ANK" evidence="1">
    <location>
        <begin position="403"/>
        <end position="435"/>
    </location>
</feature>
<keyword evidence="4" id="KW-1185">Reference proteome</keyword>
<dbReference type="PRINTS" id="PR01415">
    <property type="entry name" value="ANKYRIN"/>
</dbReference>
<dbReference type="VEuPathDB" id="TrichDB:TVAG_394050"/>
<dbReference type="VEuPathDB" id="TrichDB:TVAGG3_0279160"/>
<dbReference type="Gene3D" id="1.25.40.20">
    <property type="entry name" value="Ankyrin repeat-containing domain"/>
    <property type="match status" value="4"/>
</dbReference>
<dbReference type="RefSeq" id="XP_001327485.1">
    <property type="nucleotide sequence ID" value="XM_001327450.1"/>
</dbReference>
<feature type="domain" description="DUF3447" evidence="2">
    <location>
        <begin position="190"/>
        <end position="265"/>
    </location>
</feature>
<dbReference type="AlphaFoldDB" id="A2DWC2"/>
<feature type="repeat" description="ANK" evidence="1">
    <location>
        <begin position="469"/>
        <end position="501"/>
    </location>
</feature>
<dbReference type="OrthoDB" id="426293at2759"/>
<feature type="repeat" description="ANK" evidence="1">
    <location>
        <begin position="568"/>
        <end position="600"/>
    </location>
</feature>
<reference evidence="3" key="1">
    <citation type="submission" date="2006-10" db="EMBL/GenBank/DDBJ databases">
        <authorList>
            <person name="Amadeo P."/>
            <person name="Zhao Q."/>
            <person name="Wortman J."/>
            <person name="Fraser-Liggett C."/>
            <person name="Carlton J."/>
        </authorList>
    </citation>
    <scope>NUCLEOTIDE SEQUENCE</scope>
    <source>
        <strain evidence="3">G3</strain>
    </source>
</reference>
<feature type="repeat" description="ANK" evidence="1">
    <location>
        <begin position="370"/>
        <end position="402"/>
    </location>
</feature>
<protein>
    <submittedName>
        <fullName evidence="3">Ankyrin repeat protein, putative</fullName>
    </submittedName>
</protein>
<dbReference type="InParanoid" id="A2DWC2"/>
<name>A2DWC2_TRIV3</name>
<dbReference type="PROSITE" id="PS50088">
    <property type="entry name" value="ANK_REPEAT"/>
    <property type="match status" value="11"/>
</dbReference>